<name>A0A4Z1CF96_9RHOB</name>
<sequence length="69" mass="7779">MFIEIAEYGYDRKITLNVSLIRSITVLPARGNTELAHIRMNDDPKELVVNETYAALINQIRQTGRSSSA</sequence>
<organism evidence="1 2">
    <name type="scientific">Paracoccus liaowanqingii</name>
    <dbReference type="NCBI Taxonomy" id="2560053"/>
    <lineage>
        <taxon>Bacteria</taxon>
        <taxon>Pseudomonadati</taxon>
        <taxon>Pseudomonadota</taxon>
        <taxon>Alphaproteobacteria</taxon>
        <taxon>Rhodobacterales</taxon>
        <taxon>Paracoccaceae</taxon>
        <taxon>Paracoccus</taxon>
    </lineage>
</organism>
<gene>
    <name evidence="1" type="ORF">E4L95_13940</name>
</gene>
<comment type="caution">
    <text evidence="1">The sequence shown here is derived from an EMBL/GenBank/DDBJ whole genome shotgun (WGS) entry which is preliminary data.</text>
</comment>
<protein>
    <submittedName>
        <fullName evidence="1">Uncharacterized protein</fullName>
    </submittedName>
</protein>
<dbReference type="EMBL" id="SRPG01000140">
    <property type="protein sequence ID" value="TGN56702.1"/>
    <property type="molecule type" value="Genomic_DNA"/>
</dbReference>
<proteinExistence type="predicted"/>
<reference evidence="1 2" key="1">
    <citation type="submission" date="2019-03" db="EMBL/GenBank/DDBJ databases">
        <authorList>
            <person name="Li J."/>
        </authorList>
    </citation>
    <scope>NUCLEOTIDE SEQUENCE [LARGE SCALE GENOMIC DNA]</scope>
    <source>
        <strain evidence="1 2">3058</strain>
    </source>
</reference>
<keyword evidence="2" id="KW-1185">Reference proteome</keyword>
<evidence type="ECO:0000313" key="1">
    <source>
        <dbReference type="EMBL" id="TGN56702.1"/>
    </source>
</evidence>
<dbReference type="AlphaFoldDB" id="A0A4Z1CF96"/>
<accession>A0A4Z1CF96</accession>
<evidence type="ECO:0000313" key="2">
    <source>
        <dbReference type="Proteomes" id="UP000297972"/>
    </source>
</evidence>
<dbReference type="RefSeq" id="WP_135818121.1">
    <property type="nucleotide sequence ID" value="NZ_SRPG01000140.1"/>
</dbReference>
<dbReference type="Proteomes" id="UP000297972">
    <property type="component" value="Unassembled WGS sequence"/>
</dbReference>